<sequence>MEIYLEAGQKKVAGYSLEWPGWCRLARSGAEVVQTLLDYVPRYRVIAQRAGLNFEPDDLVTIEIAGDSNTDWGVPAIVVPADLEPIDEERARKRVALLRAAWAVMDEVVAASPAELRKGPRGGGRDRDKIASHVIEAERSYARKIGVRHKPFSHDDLSALAAMREEIADVLSRPTDGSPLAPGSWSASYAIRRIAWHVTDHIWEIEDRRQ</sequence>
<reference evidence="1" key="1">
    <citation type="submission" date="2020-10" db="EMBL/GenBank/DDBJ databases">
        <title>Taxonomic study of unclassified bacteria belonging to the class Ktedonobacteria.</title>
        <authorList>
            <person name="Yabe S."/>
            <person name="Wang C.M."/>
            <person name="Zheng Y."/>
            <person name="Sakai Y."/>
            <person name="Cavaletti L."/>
            <person name="Monciardini P."/>
            <person name="Donadio S."/>
        </authorList>
    </citation>
    <scope>NUCLEOTIDE SEQUENCE</scope>
    <source>
        <strain evidence="1">ID150040</strain>
    </source>
</reference>
<dbReference type="SUPFAM" id="SSF109854">
    <property type="entry name" value="DinB/YfiT-like putative metalloenzymes"/>
    <property type="match status" value="1"/>
</dbReference>
<dbReference type="EMBL" id="BNJK01000002">
    <property type="protein sequence ID" value="GHO98284.1"/>
    <property type="molecule type" value="Genomic_DNA"/>
</dbReference>
<evidence type="ECO:0000313" key="1">
    <source>
        <dbReference type="EMBL" id="GHO98284.1"/>
    </source>
</evidence>
<keyword evidence="2" id="KW-1185">Reference proteome</keyword>
<dbReference type="AlphaFoldDB" id="A0A8J3IUU1"/>
<gene>
    <name evidence="1" type="ORF">KSF_083320</name>
</gene>
<dbReference type="Proteomes" id="UP000597444">
    <property type="component" value="Unassembled WGS sequence"/>
</dbReference>
<dbReference type="RefSeq" id="WP_220209040.1">
    <property type="nucleotide sequence ID" value="NZ_BNJK01000002.1"/>
</dbReference>
<accession>A0A8J3IUU1</accession>
<protein>
    <recommendedName>
        <fullName evidence="3">DinB-like domain-containing protein</fullName>
    </recommendedName>
</protein>
<evidence type="ECO:0000313" key="2">
    <source>
        <dbReference type="Proteomes" id="UP000597444"/>
    </source>
</evidence>
<dbReference type="InterPro" id="IPR034660">
    <property type="entry name" value="DinB/YfiT-like"/>
</dbReference>
<name>A0A8J3IUU1_9CHLR</name>
<comment type="caution">
    <text evidence="1">The sequence shown here is derived from an EMBL/GenBank/DDBJ whole genome shotgun (WGS) entry which is preliminary data.</text>
</comment>
<proteinExistence type="predicted"/>
<organism evidence="1 2">
    <name type="scientific">Reticulibacter mediterranei</name>
    <dbReference type="NCBI Taxonomy" id="2778369"/>
    <lineage>
        <taxon>Bacteria</taxon>
        <taxon>Bacillati</taxon>
        <taxon>Chloroflexota</taxon>
        <taxon>Ktedonobacteria</taxon>
        <taxon>Ktedonobacterales</taxon>
        <taxon>Reticulibacteraceae</taxon>
        <taxon>Reticulibacter</taxon>
    </lineage>
</organism>
<evidence type="ECO:0008006" key="3">
    <source>
        <dbReference type="Google" id="ProtNLM"/>
    </source>
</evidence>